<dbReference type="PROSITE" id="PS51762">
    <property type="entry name" value="GH16_2"/>
    <property type="match status" value="1"/>
</dbReference>
<comment type="function">
    <text evidence="8">Catalyzes xyloglucan endohydrolysis (XEH) and/or endotransglycosylation (XET). Cleaves and religates xyloglucan polymers, an essential constituent of the primary cell wall, and thereby participates in cell wall construction of growing tissues.</text>
</comment>
<accession>A0ABC8TTB6</accession>
<feature type="glycosylation site" description="N-linked (GlcNAc...) asparagine" evidence="7">
    <location>
        <position position="109"/>
    </location>
</feature>
<dbReference type="InterPro" id="IPR044791">
    <property type="entry name" value="Beta-glucanase/XTH"/>
</dbReference>
<dbReference type="PIRSF" id="PIRSF005604">
    <property type="entry name" value="XET"/>
    <property type="match status" value="1"/>
</dbReference>
<dbReference type="InterPro" id="IPR008263">
    <property type="entry name" value="GH16_AS"/>
</dbReference>
<evidence type="ECO:0000256" key="1">
    <source>
        <dbReference type="ARBA" id="ARBA00022679"/>
    </source>
</evidence>
<feature type="active site" description="Proton donor" evidence="6">
    <location>
        <position position="105"/>
    </location>
</feature>
<comment type="similarity">
    <text evidence="8">Belongs to the glycosyl hydrolase 16 family.</text>
</comment>
<name>A0ABC8TTB6_9AQUA</name>
<dbReference type="EMBL" id="CAUOFW020006057">
    <property type="protein sequence ID" value="CAK9172741.1"/>
    <property type="molecule type" value="Genomic_DNA"/>
</dbReference>
<dbReference type="CDD" id="cd02176">
    <property type="entry name" value="GH16_XET"/>
    <property type="match status" value="1"/>
</dbReference>
<evidence type="ECO:0000313" key="10">
    <source>
        <dbReference type="EMBL" id="CAK9172741.1"/>
    </source>
</evidence>
<comment type="caution">
    <text evidence="10">The sequence shown here is derived from an EMBL/GenBank/DDBJ whole genome shotgun (WGS) entry which is preliminary data.</text>
</comment>
<dbReference type="PROSITE" id="PS01034">
    <property type="entry name" value="GH16_1"/>
    <property type="match status" value="1"/>
</dbReference>
<dbReference type="Proteomes" id="UP001642360">
    <property type="component" value="Unassembled WGS sequence"/>
</dbReference>
<comment type="subcellular location">
    <subcellularLocation>
        <location evidence="8">Secreted</location>
        <location evidence="8">Cell wall</location>
    </subcellularLocation>
    <subcellularLocation>
        <location evidence="8">Secreted</location>
        <location evidence="8">Extracellular space</location>
        <location evidence="8">Apoplast</location>
    </subcellularLocation>
</comment>
<dbReference type="InterPro" id="IPR010713">
    <property type="entry name" value="XET_C"/>
</dbReference>
<dbReference type="AlphaFoldDB" id="A0ABC8TTB6"/>
<feature type="chain" id="PRO_5044529261" description="Xyloglucan endotransglucosylase/hydrolase" evidence="8">
    <location>
        <begin position="24"/>
        <end position="291"/>
    </location>
</feature>
<dbReference type="SUPFAM" id="SSF49899">
    <property type="entry name" value="Concanavalin A-like lectins/glucanases"/>
    <property type="match status" value="1"/>
</dbReference>
<dbReference type="EC" id="2.4.1.207" evidence="8"/>
<keyword evidence="4" id="KW-0325">Glycoprotein</keyword>
<dbReference type="Pfam" id="PF06955">
    <property type="entry name" value="XET_C"/>
    <property type="match status" value="1"/>
</dbReference>
<dbReference type="InterPro" id="IPR016455">
    <property type="entry name" value="XTH"/>
</dbReference>
<keyword evidence="11" id="KW-1185">Reference proteome</keyword>
<feature type="signal peptide" evidence="8">
    <location>
        <begin position="1"/>
        <end position="23"/>
    </location>
</feature>
<dbReference type="GO" id="GO:0016798">
    <property type="term" value="F:hydrolase activity, acting on glycosyl bonds"/>
    <property type="evidence" value="ECO:0007669"/>
    <property type="project" value="UniProtKB-KW"/>
</dbReference>
<evidence type="ECO:0000259" key="9">
    <source>
        <dbReference type="PROSITE" id="PS51762"/>
    </source>
</evidence>
<protein>
    <recommendedName>
        <fullName evidence="8">Xyloglucan endotransglucosylase/hydrolase</fullName>
        <ecNumber evidence="8">2.4.1.207</ecNumber>
    </recommendedName>
</protein>
<sequence>MASFRALPLAMFILAIAFHPGLADGTFSESMYFNWGAQHSSILGNGDDLQLVLDRTSGSGVQSKGAFLFGSIEMLIKLVPGNSAGTVTANYLSSTGTKHDEIDFEFLGNSSGQPYTIHTNIYTQGIGNREQQFRPWFDPTADFHNYTIHWNPTEVVWYIDGLPIRVFRNYQSEGIAYPNQQGMRIYSSLWNADNWATRGGLVKIDWNIAPFIARFRCFRARACQWDGPVSISQCASPTPANWWTSPTYRQLSYGKLGQMKWVRDNYMIYNYCKDTKRFNGQMPPECFKPQY</sequence>
<dbReference type="FunFam" id="2.60.120.200:FF:000025">
    <property type="entry name" value="Xyloglucan endotransglucosylase/hydrolase"/>
    <property type="match status" value="1"/>
</dbReference>
<evidence type="ECO:0000256" key="8">
    <source>
        <dbReference type="RuleBase" id="RU361120"/>
    </source>
</evidence>
<keyword evidence="8" id="KW-0732">Signal</keyword>
<evidence type="ECO:0000256" key="3">
    <source>
        <dbReference type="ARBA" id="ARBA00023157"/>
    </source>
</evidence>
<dbReference type="GO" id="GO:0071555">
    <property type="term" value="P:cell wall organization"/>
    <property type="evidence" value="ECO:0007669"/>
    <property type="project" value="UniProtKB-KW"/>
</dbReference>
<dbReference type="GO" id="GO:0048046">
    <property type="term" value="C:apoplast"/>
    <property type="evidence" value="ECO:0007669"/>
    <property type="project" value="UniProtKB-SubCell"/>
</dbReference>
<dbReference type="InterPro" id="IPR013320">
    <property type="entry name" value="ConA-like_dom_sf"/>
</dbReference>
<evidence type="ECO:0000313" key="11">
    <source>
        <dbReference type="Proteomes" id="UP001642360"/>
    </source>
</evidence>
<keyword evidence="8" id="KW-0134">Cell wall</keyword>
<dbReference type="Gene3D" id="2.60.120.200">
    <property type="match status" value="1"/>
</dbReference>
<proteinExistence type="inferred from homology"/>
<keyword evidence="3" id="KW-1015">Disulfide bond</keyword>
<keyword evidence="8" id="KW-0961">Cell wall biogenesis/degradation</keyword>
<dbReference type="InterPro" id="IPR000757">
    <property type="entry name" value="Beta-glucanase-like"/>
</dbReference>
<evidence type="ECO:0000256" key="4">
    <source>
        <dbReference type="ARBA" id="ARBA00023180"/>
    </source>
</evidence>
<reference evidence="10 11" key="1">
    <citation type="submission" date="2024-02" db="EMBL/GenBank/DDBJ databases">
        <authorList>
            <person name="Vignale AGUSTIN F."/>
            <person name="Sosa J E."/>
            <person name="Modenutti C."/>
        </authorList>
    </citation>
    <scope>NUCLEOTIDE SEQUENCE [LARGE SCALE GENOMIC DNA]</scope>
</reference>
<keyword evidence="8" id="KW-0052">Apoplast</keyword>
<dbReference type="Pfam" id="PF00722">
    <property type="entry name" value="Glyco_hydro_16"/>
    <property type="match status" value="1"/>
</dbReference>
<feature type="active site" description="Nucleophile" evidence="6">
    <location>
        <position position="101"/>
    </location>
</feature>
<feature type="domain" description="GH16" evidence="9">
    <location>
        <begin position="2"/>
        <end position="215"/>
    </location>
</feature>
<keyword evidence="1 8" id="KW-0808">Transferase</keyword>
<dbReference type="GO" id="GO:0016762">
    <property type="term" value="F:xyloglucan:xyloglucosyl transferase activity"/>
    <property type="evidence" value="ECO:0007669"/>
    <property type="project" value="UniProtKB-EC"/>
</dbReference>
<evidence type="ECO:0000256" key="5">
    <source>
        <dbReference type="ARBA" id="ARBA00023295"/>
    </source>
</evidence>
<comment type="PTM">
    <text evidence="8">Contains at least one intrachain disulfide bond essential for its enzymatic activity.</text>
</comment>
<evidence type="ECO:0000256" key="7">
    <source>
        <dbReference type="PIRSR" id="PIRSR005604-2"/>
    </source>
</evidence>
<evidence type="ECO:0000256" key="6">
    <source>
        <dbReference type="PIRSR" id="PIRSR005604-1"/>
    </source>
</evidence>
<evidence type="ECO:0000256" key="2">
    <source>
        <dbReference type="ARBA" id="ARBA00022801"/>
    </source>
</evidence>
<keyword evidence="8" id="KW-0964">Secreted</keyword>
<dbReference type="PANTHER" id="PTHR31062">
    <property type="entry name" value="XYLOGLUCAN ENDOTRANSGLUCOSYLASE/HYDROLASE PROTEIN 8-RELATED"/>
    <property type="match status" value="1"/>
</dbReference>
<keyword evidence="5 8" id="KW-0326">Glycosidase</keyword>
<organism evidence="10 11">
    <name type="scientific">Ilex paraguariensis</name>
    <name type="common">yerba mate</name>
    <dbReference type="NCBI Taxonomy" id="185542"/>
    <lineage>
        <taxon>Eukaryota</taxon>
        <taxon>Viridiplantae</taxon>
        <taxon>Streptophyta</taxon>
        <taxon>Embryophyta</taxon>
        <taxon>Tracheophyta</taxon>
        <taxon>Spermatophyta</taxon>
        <taxon>Magnoliopsida</taxon>
        <taxon>eudicotyledons</taxon>
        <taxon>Gunneridae</taxon>
        <taxon>Pentapetalae</taxon>
        <taxon>asterids</taxon>
        <taxon>campanulids</taxon>
        <taxon>Aquifoliales</taxon>
        <taxon>Aquifoliaceae</taxon>
        <taxon>Ilex</taxon>
    </lineage>
</organism>
<keyword evidence="2 8" id="KW-0378">Hydrolase</keyword>
<gene>
    <name evidence="10" type="ORF">ILEXP_LOCUS42420</name>
</gene>